<dbReference type="PANTHER" id="PTHR32182">
    <property type="entry name" value="DNA REPLICATION AND REPAIR PROTEIN RECF"/>
    <property type="match status" value="1"/>
</dbReference>
<gene>
    <name evidence="3" type="ORF">BXY_24790</name>
</gene>
<dbReference type="eggNOG" id="COG1196">
    <property type="taxonomic scope" value="Bacteria"/>
</dbReference>
<dbReference type="AlphaFoldDB" id="D6CZD2"/>
<evidence type="ECO:0000256" key="1">
    <source>
        <dbReference type="SAM" id="Coils"/>
    </source>
</evidence>
<organism evidence="3 4">
    <name type="scientific">Bacteroides xylanisolvens XB1A</name>
    <dbReference type="NCBI Taxonomy" id="657309"/>
    <lineage>
        <taxon>Bacteria</taxon>
        <taxon>Pseudomonadati</taxon>
        <taxon>Bacteroidota</taxon>
        <taxon>Bacteroidia</taxon>
        <taxon>Bacteroidales</taxon>
        <taxon>Bacteroidaceae</taxon>
        <taxon>Bacteroides</taxon>
    </lineage>
</organism>
<sequence>MFIESIILHNYRAYKGHNQTSFKQDAKNIFLVAGNNGFGKTTFLTSLVWCLYGKLMVDVDEKFRREINDAQGYKNYARQSLHKELASVVNTYETSPEERKRIIKYGYSSESEYIKNDAQYYVEISITDVFIPSIPCRTITIRRTYDYFLDTEFVEVLIDGQVNELAKDVGYDIFINDFILSKDIAKFFFFDAEKIVNLAEVKSLDEKRRLSTAYSEVLGIKKYEDIKRNLENLRLKFRKSAGSTASKAKLDRLQAEVDNLEVQIRTKEEERERVDNQIQQYRAEAVQLQERLIREGNAISVEDLKKQKELLIKLKEKDSKLKSQLREMLDVAPFAISGKLFTDLMTQVIAEKKIKTTAASRAAINAALQLTQTQITEGVSEIKLSALQKQAIERIIADVFANNIVETPEEDAIAIKVLVDFNDSESNEFQALFDNIRYSFNTLFKQLVKDIKNNALFMAKTQRKIVEAEYDDGNGDIKEIRMRKAEVDELLAQLDIQTRHLSEQIGTLNKDIKVLKKQLSEVAKHVRVDKADKEKDLIAERLIGELTTFLFELRAKRKFSLEKKIMAGIDVLMHKADFIHSVRIDLQNDIIEIELLDNAGEIISKEKLSKGEQQLYATAILNALVEESGIEFPVFIDSPLQKFDSIHSRNVITKFYPSVSKQVVIFPLLGKELSEDEYNALLPNVNEVYIIENENGCSSFRKITPNKLFETLS</sequence>
<dbReference type="EMBL" id="FP929033">
    <property type="protein sequence ID" value="CBK67534.1"/>
    <property type="molecule type" value="Genomic_DNA"/>
</dbReference>
<reference evidence="3 4" key="2">
    <citation type="submission" date="2010-03" db="EMBL/GenBank/DDBJ databases">
        <authorList>
            <person name="Pajon A."/>
        </authorList>
    </citation>
    <scope>NUCLEOTIDE SEQUENCE [LARGE SCALE GENOMIC DNA]</scope>
    <source>
        <strain evidence="3 4">XB1A</strain>
    </source>
</reference>
<dbReference type="PANTHER" id="PTHR32182:SF0">
    <property type="entry name" value="DNA REPLICATION AND REPAIR PROTEIN RECF"/>
    <property type="match status" value="1"/>
</dbReference>
<reference evidence="3 4" key="1">
    <citation type="submission" date="2010-03" db="EMBL/GenBank/DDBJ databases">
        <title>The genome sequence of Bacteriodes xylanisolvens XB1A.</title>
        <authorList>
            <consortium name="metaHIT consortium -- http://www.metahit.eu/"/>
            <person name="Pajon A."/>
            <person name="Turner K."/>
            <person name="Parkhill J."/>
            <person name="Bernalier A."/>
        </authorList>
    </citation>
    <scope>NUCLEOTIDE SEQUENCE [LARGE SCALE GENOMIC DNA]</scope>
    <source>
        <strain evidence="3 4">XB1A</strain>
    </source>
</reference>
<evidence type="ECO:0000313" key="3">
    <source>
        <dbReference type="EMBL" id="CBK67534.1"/>
    </source>
</evidence>
<accession>D6CZD2</accession>
<name>D6CZD2_9BACE</name>
<dbReference type="InterPro" id="IPR038729">
    <property type="entry name" value="Rad50/SbcC_AAA"/>
</dbReference>
<dbReference type="Gene3D" id="3.40.50.300">
    <property type="entry name" value="P-loop containing nucleotide triphosphate hydrolases"/>
    <property type="match status" value="2"/>
</dbReference>
<dbReference type="Proteomes" id="UP000008795">
    <property type="component" value="Chromosome"/>
</dbReference>
<evidence type="ECO:0000259" key="2">
    <source>
        <dbReference type="Pfam" id="PF13476"/>
    </source>
</evidence>
<dbReference type="SUPFAM" id="SSF52540">
    <property type="entry name" value="P-loop containing nucleoside triphosphate hydrolases"/>
    <property type="match status" value="1"/>
</dbReference>
<protein>
    <recommendedName>
        <fullName evidence="2">Rad50/SbcC-type AAA domain-containing protein</fullName>
    </recommendedName>
</protein>
<keyword evidence="1" id="KW-0175">Coiled coil</keyword>
<dbReference type="InterPro" id="IPR027417">
    <property type="entry name" value="P-loop_NTPase"/>
</dbReference>
<feature type="domain" description="Rad50/SbcC-type AAA" evidence="2">
    <location>
        <begin position="5"/>
        <end position="283"/>
    </location>
</feature>
<feature type="coiled-coil region" evidence="1">
    <location>
        <begin position="243"/>
        <end position="324"/>
    </location>
</feature>
<dbReference type="KEGG" id="bxy:BXY_24790"/>
<dbReference type="GO" id="GO:0006302">
    <property type="term" value="P:double-strand break repair"/>
    <property type="evidence" value="ECO:0007669"/>
    <property type="project" value="TreeGrafter"/>
</dbReference>
<dbReference type="Pfam" id="PF13476">
    <property type="entry name" value="AAA_23"/>
    <property type="match status" value="1"/>
</dbReference>
<dbReference type="GO" id="GO:0000731">
    <property type="term" value="P:DNA synthesis involved in DNA repair"/>
    <property type="evidence" value="ECO:0007669"/>
    <property type="project" value="TreeGrafter"/>
</dbReference>
<dbReference type="RefSeq" id="WP_015532017.1">
    <property type="nucleotide sequence ID" value="NC_021017.1"/>
</dbReference>
<evidence type="ECO:0000313" key="4">
    <source>
        <dbReference type="Proteomes" id="UP000008795"/>
    </source>
</evidence>
<dbReference type="PATRIC" id="fig|657309.4.peg.1275"/>
<proteinExistence type="predicted"/>
<dbReference type="HOGENOM" id="CLU_024631_0_0_10"/>